<dbReference type="OrthoDB" id="205178at2759"/>
<name>A0A7S4ECE5_9STRA</name>
<organism evidence="1">
    <name type="scientific">Pelagomonas calceolata</name>
    <dbReference type="NCBI Taxonomy" id="35677"/>
    <lineage>
        <taxon>Eukaryota</taxon>
        <taxon>Sar</taxon>
        <taxon>Stramenopiles</taxon>
        <taxon>Ochrophyta</taxon>
        <taxon>Pelagophyceae</taxon>
        <taxon>Pelagomonadales</taxon>
        <taxon>Pelagomonadaceae</taxon>
        <taxon>Pelagomonas</taxon>
    </lineage>
</organism>
<dbReference type="AlphaFoldDB" id="A0A7S4ECE5"/>
<reference evidence="2" key="2">
    <citation type="submission" date="2021-11" db="EMBL/GenBank/DDBJ databases">
        <authorList>
            <consortium name="Genoscope - CEA"/>
            <person name="William W."/>
        </authorList>
    </citation>
    <scope>NUCLEOTIDE SEQUENCE</scope>
</reference>
<evidence type="ECO:0000313" key="1">
    <source>
        <dbReference type="EMBL" id="CAE0704584.1"/>
    </source>
</evidence>
<protein>
    <recommendedName>
        <fullName evidence="4">Ubiquitin-like domain-containing protein</fullName>
    </recommendedName>
</protein>
<accession>A0A7S4ECE5</accession>
<dbReference type="EMBL" id="HBIW01023218">
    <property type="protein sequence ID" value="CAE0704584.1"/>
    <property type="molecule type" value="Transcribed_RNA"/>
</dbReference>
<evidence type="ECO:0000313" key="2">
    <source>
        <dbReference type="EMBL" id="CAH0370562.1"/>
    </source>
</evidence>
<evidence type="ECO:0000313" key="3">
    <source>
        <dbReference type="Proteomes" id="UP000789595"/>
    </source>
</evidence>
<dbReference type="EMBL" id="CAKKNE010000003">
    <property type="protein sequence ID" value="CAH0370562.1"/>
    <property type="molecule type" value="Genomic_DNA"/>
</dbReference>
<evidence type="ECO:0008006" key="4">
    <source>
        <dbReference type="Google" id="ProtNLM"/>
    </source>
</evidence>
<proteinExistence type="predicted"/>
<keyword evidence="3" id="KW-1185">Reference proteome</keyword>
<dbReference type="InterPro" id="IPR029071">
    <property type="entry name" value="Ubiquitin-like_domsf"/>
</dbReference>
<gene>
    <name evidence="1" type="ORF">PCAL00307_LOCUS20032</name>
    <name evidence="2" type="ORF">PECAL_3P04580</name>
</gene>
<dbReference type="Proteomes" id="UP000789595">
    <property type="component" value="Unassembled WGS sequence"/>
</dbReference>
<reference evidence="1" key="1">
    <citation type="submission" date="2021-01" db="EMBL/GenBank/DDBJ databases">
        <authorList>
            <person name="Corre E."/>
            <person name="Pelletier E."/>
            <person name="Niang G."/>
            <person name="Scheremetjew M."/>
            <person name="Finn R."/>
            <person name="Kale V."/>
            <person name="Holt S."/>
            <person name="Cochrane G."/>
            <person name="Meng A."/>
            <person name="Brown T."/>
            <person name="Cohen L."/>
        </authorList>
    </citation>
    <scope>NUCLEOTIDE SEQUENCE</scope>
    <source>
        <strain evidence="1">CCMP1756</strain>
    </source>
</reference>
<sequence>MFEVQLETYHKPLCLAPTLRPARAVLDVDSDWQVLRLKQEIQALCRTVSGQSMLAPSRQMLSVKQVDEDSGELRNVGIDDDSALLGVVGLEADSKIYLKVRPYVHRPKEGKPPWCGDFTHGSL</sequence>
<dbReference type="SUPFAM" id="SSF54236">
    <property type="entry name" value="Ubiquitin-like"/>
    <property type="match status" value="1"/>
</dbReference>